<dbReference type="EMBL" id="HBGA01089980">
    <property type="protein sequence ID" value="CAD9022504.1"/>
    <property type="molecule type" value="Transcribed_RNA"/>
</dbReference>
<proteinExistence type="predicted"/>
<evidence type="ECO:0000313" key="1">
    <source>
        <dbReference type="EMBL" id="CAD9022504.1"/>
    </source>
</evidence>
<protein>
    <submittedName>
        <fullName evidence="1">Uncharacterized protein</fullName>
    </submittedName>
</protein>
<gene>
    <name evidence="1" type="ORF">EGYM00392_LOCUS33625</name>
</gene>
<organism evidence="1">
    <name type="scientific">Eutreptiella gymnastica</name>
    <dbReference type="NCBI Taxonomy" id="73025"/>
    <lineage>
        <taxon>Eukaryota</taxon>
        <taxon>Discoba</taxon>
        <taxon>Euglenozoa</taxon>
        <taxon>Euglenida</taxon>
        <taxon>Spirocuta</taxon>
        <taxon>Euglenophyceae</taxon>
        <taxon>Eutreptiales</taxon>
        <taxon>Eutreptiaceae</taxon>
        <taxon>Eutreptiella</taxon>
    </lineage>
</organism>
<dbReference type="AlphaFoldDB" id="A0A7S1ITE6"/>
<sequence>MLSKKGGCRLCGDQECGLPFSSSVIYELYAQVMLGNIRQGRVKGGGFLWVVWAITAGRIIDPETEIWTDLDHLRLGGGGLWGQAGYQGPEVFHWRNKGGG</sequence>
<reference evidence="1" key="1">
    <citation type="submission" date="2021-01" db="EMBL/GenBank/DDBJ databases">
        <authorList>
            <person name="Corre E."/>
            <person name="Pelletier E."/>
            <person name="Niang G."/>
            <person name="Scheremetjew M."/>
            <person name="Finn R."/>
            <person name="Kale V."/>
            <person name="Holt S."/>
            <person name="Cochrane G."/>
            <person name="Meng A."/>
            <person name="Brown T."/>
            <person name="Cohen L."/>
        </authorList>
    </citation>
    <scope>NUCLEOTIDE SEQUENCE</scope>
    <source>
        <strain evidence="1">NIES-381</strain>
    </source>
</reference>
<name>A0A7S1ITE6_9EUGL</name>
<accession>A0A7S1ITE6</accession>